<name>A0A9P1M2Q3_9DINO</name>
<dbReference type="EMBL" id="CAMXCT010006711">
    <property type="protein sequence ID" value="CAI4018757.1"/>
    <property type="molecule type" value="Genomic_DNA"/>
</dbReference>
<keyword evidence="3" id="KW-1185">Reference proteome</keyword>
<comment type="caution">
    <text evidence="1">The sequence shown here is derived from an EMBL/GenBank/DDBJ whole genome shotgun (WGS) entry which is preliminary data.</text>
</comment>
<reference evidence="2" key="2">
    <citation type="submission" date="2024-04" db="EMBL/GenBank/DDBJ databases">
        <authorList>
            <person name="Chen Y."/>
            <person name="Shah S."/>
            <person name="Dougan E. K."/>
            <person name="Thang M."/>
            <person name="Chan C."/>
        </authorList>
    </citation>
    <scope>NUCLEOTIDE SEQUENCE [LARGE SCALE GENOMIC DNA]</scope>
</reference>
<evidence type="ECO:0000313" key="2">
    <source>
        <dbReference type="EMBL" id="CAL1172132.1"/>
    </source>
</evidence>
<dbReference type="EMBL" id="CAMXCT020006711">
    <property type="protein sequence ID" value="CAL1172132.1"/>
    <property type="molecule type" value="Genomic_DNA"/>
</dbReference>
<dbReference type="Proteomes" id="UP001152797">
    <property type="component" value="Unassembled WGS sequence"/>
</dbReference>
<dbReference type="AlphaFoldDB" id="A0A9P1M2Q3"/>
<accession>A0A9P1M2Q3</accession>
<evidence type="ECO:0000313" key="1">
    <source>
        <dbReference type="EMBL" id="CAI4018757.1"/>
    </source>
</evidence>
<dbReference type="EMBL" id="CAMXCT030006711">
    <property type="protein sequence ID" value="CAL4806069.1"/>
    <property type="molecule type" value="Genomic_DNA"/>
</dbReference>
<reference evidence="1" key="1">
    <citation type="submission" date="2022-10" db="EMBL/GenBank/DDBJ databases">
        <authorList>
            <person name="Chen Y."/>
            <person name="Dougan E. K."/>
            <person name="Chan C."/>
            <person name="Rhodes N."/>
            <person name="Thang M."/>
        </authorList>
    </citation>
    <scope>NUCLEOTIDE SEQUENCE</scope>
</reference>
<organism evidence="1">
    <name type="scientific">Cladocopium goreaui</name>
    <dbReference type="NCBI Taxonomy" id="2562237"/>
    <lineage>
        <taxon>Eukaryota</taxon>
        <taxon>Sar</taxon>
        <taxon>Alveolata</taxon>
        <taxon>Dinophyceae</taxon>
        <taxon>Suessiales</taxon>
        <taxon>Symbiodiniaceae</taxon>
        <taxon>Cladocopium</taxon>
    </lineage>
</organism>
<proteinExistence type="predicted"/>
<protein>
    <submittedName>
        <fullName evidence="1">Uncharacterized protein</fullName>
    </submittedName>
</protein>
<evidence type="ECO:0000313" key="3">
    <source>
        <dbReference type="Proteomes" id="UP001152797"/>
    </source>
</evidence>
<sequence>MEVRQFPRCGDDECSVAALPYTFGGRFSGRHYPTGCLLQGAAELKFCLTPKGTAAKSIWQHVAENPCDSPWLSWSASPLVAFWLAVAQAKPGSASSRSWYGGRQ</sequence>
<gene>
    <name evidence="1" type="ORF">C1SCF055_LOCUS43300</name>
</gene>